<evidence type="ECO:0000313" key="1">
    <source>
        <dbReference type="EMBL" id="BCU69696.1"/>
    </source>
</evidence>
<dbReference type="AlphaFoldDB" id="A0A8D5U6F5"/>
<reference evidence="1 2" key="1">
    <citation type="submission" date="2021-04" db="EMBL/GenBank/DDBJ databases">
        <title>Complete genome sequence of Stygiolobus sp. KN-1.</title>
        <authorList>
            <person name="Nakamura K."/>
            <person name="Sakai H."/>
            <person name="Kurosawa N."/>
        </authorList>
    </citation>
    <scope>NUCLEOTIDE SEQUENCE [LARGE SCALE GENOMIC DNA]</scope>
    <source>
        <strain evidence="1 2">KN-1</strain>
    </source>
</reference>
<dbReference type="Proteomes" id="UP000825123">
    <property type="component" value="Chromosome"/>
</dbReference>
<accession>A0A8D5U6F5</accession>
<dbReference type="KEGG" id="csty:KN1_09930"/>
<name>A0A8D5U6F5_9CREN</name>
<gene>
    <name evidence="1" type="ORF">KN1_09930</name>
</gene>
<dbReference type="EMBL" id="AP024597">
    <property type="protein sequence ID" value="BCU69696.1"/>
    <property type="molecule type" value="Genomic_DNA"/>
</dbReference>
<protein>
    <submittedName>
        <fullName evidence="1">Uncharacterized protein</fullName>
    </submittedName>
</protein>
<keyword evidence="2" id="KW-1185">Reference proteome</keyword>
<sequence length="48" mass="5401">MLRKCFMRPNVNGDNVNILVTTLHYTQSVFKKAGAFSLIYLGMCGYGK</sequence>
<proteinExistence type="predicted"/>
<evidence type="ECO:0000313" key="2">
    <source>
        <dbReference type="Proteomes" id="UP000825123"/>
    </source>
</evidence>
<organism evidence="1 2">
    <name type="scientific">Stygiolobus caldivivus</name>
    <dbReference type="NCBI Taxonomy" id="2824673"/>
    <lineage>
        <taxon>Archaea</taxon>
        <taxon>Thermoproteota</taxon>
        <taxon>Thermoprotei</taxon>
        <taxon>Sulfolobales</taxon>
        <taxon>Sulfolobaceae</taxon>
        <taxon>Stygiolobus</taxon>
    </lineage>
</organism>